<accession>A0A2P2IIN4</accession>
<dbReference type="EMBL" id="GGEC01000568">
    <property type="protein sequence ID" value="MBW81051.1"/>
    <property type="molecule type" value="Transcribed_RNA"/>
</dbReference>
<name>A0A2P2IIN4_RHIMU</name>
<reference evidence="1" key="1">
    <citation type="submission" date="2018-02" db="EMBL/GenBank/DDBJ databases">
        <title>Rhizophora mucronata_Transcriptome.</title>
        <authorList>
            <person name="Meera S.P."/>
            <person name="Sreeshan A."/>
            <person name="Augustine A."/>
        </authorList>
    </citation>
    <scope>NUCLEOTIDE SEQUENCE</scope>
    <source>
        <tissue evidence="1">Leaf</tissue>
    </source>
</reference>
<evidence type="ECO:0000313" key="1">
    <source>
        <dbReference type="EMBL" id="MBW81051.1"/>
    </source>
</evidence>
<organism evidence="1">
    <name type="scientific">Rhizophora mucronata</name>
    <name type="common">Asiatic mangrove</name>
    <dbReference type="NCBI Taxonomy" id="61149"/>
    <lineage>
        <taxon>Eukaryota</taxon>
        <taxon>Viridiplantae</taxon>
        <taxon>Streptophyta</taxon>
        <taxon>Embryophyta</taxon>
        <taxon>Tracheophyta</taxon>
        <taxon>Spermatophyta</taxon>
        <taxon>Magnoliopsida</taxon>
        <taxon>eudicotyledons</taxon>
        <taxon>Gunneridae</taxon>
        <taxon>Pentapetalae</taxon>
        <taxon>rosids</taxon>
        <taxon>fabids</taxon>
        <taxon>Malpighiales</taxon>
        <taxon>Rhizophoraceae</taxon>
        <taxon>Rhizophora</taxon>
    </lineage>
</organism>
<protein>
    <submittedName>
        <fullName evidence="1">Uncharacterized protein</fullName>
    </submittedName>
</protein>
<sequence>MGTALHCLKTIYGQKVMDFEDHTDTIFEMGEQGLKISNYIECFCRDDETLGIAIRVLRESNSPAVN</sequence>
<proteinExistence type="predicted"/>
<dbReference type="AlphaFoldDB" id="A0A2P2IIN4"/>